<name>A0A8B8M2Q4_ABRPR</name>
<dbReference type="KEGG" id="aprc:113869908"/>
<organism evidence="2 3">
    <name type="scientific">Abrus precatorius</name>
    <name type="common">Indian licorice</name>
    <name type="synonym">Glycine abrus</name>
    <dbReference type="NCBI Taxonomy" id="3816"/>
    <lineage>
        <taxon>Eukaryota</taxon>
        <taxon>Viridiplantae</taxon>
        <taxon>Streptophyta</taxon>
        <taxon>Embryophyta</taxon>
        <taxon>Tracheophyta</taxon>
        <taxon>Spermatophyta</taxon>
        <taxon>Magnoliopsida</taxon>
        <taxon>eudicotyledons</taxon>
        <taxon>Gunneridae</taxon>
        <taxon>Pentapetalae</taxon>
        <taxon>rosids</taxon>
        <taxon>fabids</taxon>
        <taxon>Fabales</taxon>
        <taxon>Fabaceae</taxon>
        <taxon>Papilionoideae</taxon>
        <taxon>50 kb inversion clade</taxon>
        <taxon>NPAAA clade</taxon>
        <taxon>indigoferoid/millettioid clade</taxon>
        <taxon>Abreae</taxon>
        <taxon>Abrus</taxon>
    </lineage>
</organism>
<dbReference type="OrthoDB" id="1077969at2759"/>
<reference evidence="2" key="1">
    <citation type="journal article" date="2019" name="Toxins">
        <title>Detection of Abrin-Like and Prepropulchellin-Like Toxin Genes and Transcripts Using Whole Genome Sequencing and Full-Length Transcript Sequencing of Abrus precatorius.</title>
        <authorList>
            <person name="Hovde B.T."/>
            <person name="Daligault H.E."/>
            <person name="Hanschen E.R."/>
            <person name="Kunde Y.A."/>
            <person name="Johnson M.B."/>
            <person name="Starkenburg S.R."/>
            <person name="Johnson S.L."/>
        </authorList>
    </citation>
    <scope>NUCLEOTIDE SEQUENCE [LARGE SCALE GENOMIC DNA]</scope>
</reference>
<protein>
    <submittedName>
        <fullName evidence="3">Uncharacterized protein LOC113869908</fullName>
    </submittedName>
</protein>
<dbReference type="PANTHER" id="PTHR36782">
    <property type="entry name" value="BNAC03G62080D PROTEIN"/>
    <property type="match status" value="1"/>
</dbReference>
<dbReference type="AlphaFoldDB" id="A0A8B8M2Q4"/>
<sequence length="116" mass="12909">MLSCLSRKVSDEKVVLREELTKKRSPPPCKAVKKSVRFADSEPSNNEKEFVKGWCDGNEAGEKRTGIRVKVKMTKKEAAKLLSKCKEGGVLQFKDVAPELVALPLNRVTVVSTLHQ</sequence>
<dbReference type="RefSeq" id="XP_027362228.1">
    <property type="nucleotide sequence ID" value="XM_027506427.1"/>
</dbReference>
<dbReference type="PANTHER" id="PTHR36782:SF1">
    <property type="entry name" value="CALCIUM UNIPORTER PROTEIN"/>
    <property type="match status" value="1"/>
</dbReference>
<gene>
    <name evidence="3" type="primary">LOC113869908</name>
</gene>
<reference evidence="3" key="2">
    <citation type="submission" date="2025-08" db="UniProtKB">
        <authorList>
            <consortium name="RefSeq"/>
        </authorList>
    </citation>
    <scope>IDENTIFICATION</scope>
    <source>
        <tissue evidence="3">Young leaves</tissue>
    </source>
</reference>
<evidence type="ECO:0000313" key="3">
    <source>
        <dbReference type="RefSeq" id="XP_027362228.1"/>
    </source>
</evidence>
<dbReference type="Pfam" id="PF25418">
    <property type="entry name" value="DUF7890"/>
    <property type="match status" value="1"/>
</dbReference>
<dbReference type="Proteomes" id="UP000694853">
    <property type="component" value="Unplaced"/>
</dbReference>
<dbReference type="GeneID" id="113869908"/>
<keyword evidence="2" id="KW-1185">Reference proteome</keyword>
<evidence type="ECO:0000259" key="1">
    <source>
        <dbReference type="Pfam" id="PF25418"/>
    </source>
</evidence>
<dbReference type="InterPro" id="IPR057212">
    <property type="entry name" value="DUF7890"/>
</dbReference>
<proteinExistence type="predicted"/>
<evidence type="ECO:0000313" key="2">
    <source>
        <dbReference type="Proteomes" id="UP000694853"/>
    </source>
</evidence>
<accession>A0A8B8M2Q4</accession>
<feature type="domain" description="DUF7890" evidence="1">
    <location>
        <begin position="66"/>
        <end position="111"/>
    </location>
</feature>